<organism evidence="1 2">
    <name type="scientific">Nothoprocta perdicaria</name>
    <name type="common">Chilean tinamou</name>
    <name type="synonym">Crypturus perdicarius</name>
    <dbReference type="NCBI Taxonomy" id="30464"/>
    <lineage>
        <taxon>Eukaryota</taxon>
        <taxon>Metazoa</taxon>
        <taxon>Chordata</taxon>
        <taxon>Craniata</taxon>
        <taxon>Vertebrata</taxon>
        <taxon>Euteleostomi</taxon>
        <taxon>Archelosauria</taxon>
        <taxon>Archosauria</taxon>
        <taxon>Dinosauria</taxon>
        <taxon>Saurischia</taxon>
        <taxon>Theropoda</taxon>
        <taxon>Coelurosauria</taxon>
        <taxon>Aves</taxon>
        <taxon>Palaeognathae</taxon>
        <taxon>Tinamiformes</taxon>
        <taxon>Tinamidae</taxon>
        <taxon>Nothoprocta</taxon>
    </lineage>
</organism>
<proteinExistence type="predicted"/>
<evidence type="ECO:0000313" key="1">
    <source>
        <dbReference type="Ensembl" id="ENSNPEP00000008175.1"/>
    </source>
</evidence>
<protein>
    <submittedName>
        <fullName evidence="1">Uncharacterized protein</fullName>
    </submittedName>
</protein>
<dbReference type="Ensembl" id="ENSNPET00000008380.1">
    <property type="protein sequence ID" value="ENSNPEP00000008175.1"/>
    <property type="gene ID" value="ENSNPEG00000006135.1"/>
</dbReference>
<name>A0A8C7EBK4_NOTPE</name>
<sequence>FSLIVKWKKNKIRQSAPLCERNLQGQFKGSPGAGLVGLHRGNLLWSLAGPEEVSQPLSWATCSAPRTSWGQTPSPEFPLVAVPALEKAPALDAILTAFVLAGDTLGPVSRSWHAGFLLQTPAGASLSRAWGHRWTPHLYVGAALQSGARVSSVRQLRAATVTYYALD</sequence>
<accession>A0A8C7EBK4</accession>
<reference evidence="1" key="2">
    <citation type="submission" date="2025-09" db="UniProtKB">
        <authorList>
            <consortium name="Ensembl"/>
        </authorList>
    </citation>
    <scope>IDENTIFICATION</scope>
</reference>
<reference evidence="1" key="1">
    <citation type="submission" date="2025-08" db="UniProtKB">
        <authorList>
            <consortium name="Ensembl"/>
        </authorList>
    </citation>
    <scope>IDENTIFICATION</scope>
</reference>
<dbReference type="AlphaFoldDB" id="A0A8C7EBK4"/>
<evidence type="ECO:0000313" key="2">
    <source>
        <dbReference type="Proteomes" id="UP000694420"/>
    </source>
</evidence>
<keyword evidence="2" id="KW-1185">Reference proteome</keyword>
<dbReference type="Proteomes" id="UP000694420">
    <property type="component" value="Unplaced"/>
</dbReference>